<dbReference type="Pfam" id="PF00657">
    <property type="entry name" value="Lipase_GDSL"/>
    <property type="match status" value="1"/>
</dbReference>
<dbReference type="GO" id="GO:0016042">
    <property type="term" value="P:lipid catabolic process"/>
    <property type="evidence" value="ECO:0007669"/>
    <property type="project" value="UniProtKB-KW"/>
</dbReference>
<evidence type="ECO:0000256" key="5">
    <source>
        <dbReference type="ARBA" id="ARBA00022801"/>
    </source>
</evidence>
<dbReference type="InterPro" id="IPR051238">
    <property type="entry name" value="GDSL_esterase/lipase"/>
</dbReference>
<keyword evidence="3" id="KW-0964">Secreted</keyword>
<keyword evidence="6" id="KW-0442">Lipid degradation</keyword>
<gene>
    <name evidence="9" type="ORF">RJT34_13937</name>
</gene>
<keyword evidence="4 8" id="KW-0732">Signal</keyword>
<comment type="subcellular location">
    <subcellularLocation>
        <location evidence="1">Secreted</location>
    </subcellularLocation>
</comment>
<evidence type="ECO:0000256" key="2">
    <source>
        <dbReference type="ARBA" id="ARBA00008668"/>
    </source>
</evidence>
<evidence type="ECO:0000313" key="9">
    <source>
        <dbReference type="EMBL" id="KAK7303038.1"/>
    </source>
</evidence>
<dbReference type="GO" id="GO:0016788">
    <property type="term" value="F:hydrolase activity, acting on ester bonds"/>
    <property type="evidence" value="ECO:0007669"/>
    <property type="project" value="InterPro"/>
</dbReference>
<dbReference type="Gene3D" id="3.40.50.1110">
    <property type="entry name" value="SGNH hydrolase"/>
    <property type="match status" value="2"/>
</dbReference>
<evidence type="ECO:0000313" key="10">
    <source>
        <dbReference type="Proteomes" id="UP001359559"/>
    </source>
</evidence>
<comment type="caution">
    <text evidence="9">The sequence shown here is derived from an EMBL/GenBank/DDBJ whole genome shotgun (WGS) entry which is preliminary data.</text>
</comment>
<dbReference type="PANTHER" id="PTHR45650">
    <property type="entry name" value="GDSL-LIKE LIPASE/ACYLHYDROLASE-RELATED"/>
    <property type="match status" value="1"/>
</dbReference>
<sequence length="260" mass="28190">MGWVVPLLLFVLVGVYGEPQVPCVFIFSDSLSENGNNNNLPTLAKFNYKPYGIDFINGPTGRPTNSRNAVDILTQLLGFENFIPPFANTSGSDILKGVNYASAAAGIRPESGSNYVLREFGLRECLLVGLGLIGCTPHAKSTNGLNVSSPSCVEDVNAAVSMFNDKLKSLADQLNQRFSADSKYIFINSTEGARDLASGFAVPYDPCCLIQNNGLCVPDQMPCQNRSEYLFWDGFHTTDVVNKIIATATYNVLLSSMFNA</sequence>
<evidence type="ECO:0000256" key="7">
    <source>
        <dbReference type="ARBA" id="ARBA00023098"/>
    </source>
</evidence>
<feature type="signal peptide" evidence="8">
    <location>
        <begin position="1"/>
        <end position="17"/>
    </location>
</feature>
<keyword evidence="10" id="KW-1185">Reference proteome</keyword>
<dbReference type="AlphaFoldDB" id="A0AAN9JPV3"/>
<keyword evidence="7" id="KW-0443">Lipid metabolism</keyword>
<proteinExistence type="inferred from homology"/>
<reference evidence="9 10" key="1">
    <citation type="submission" date="2024-01" db="EMBL/GenBank/DDBJ databases">
        <title>The genomes of 5 underutilized Papilionoideae crops provide insights into root nodulation and disease resistance.</title>
        <authorList>
            <person name="Yuan L."/>
        </authorList>
    </citation>
    <scope>NUCLEOTIDE SEQUENCE [LARGE SCALE GENOMIC DNA]</scope>
    <source>
        <strain evidence="9">LY-2023</strain>
        <tissue evidence="9">Leaf</tissue>
    </source>
</reference>
<protein>
    <submittedName>
        <fullName evidence="9">Uncharacterized protein</fullName>
    </submittedName>
</protein>
<dbReference type="PANTHER" id="PTHR45650:SF75">
    <property type="entry name" value="GDSL-LIKE LIPASE_ACYLHYDROLASE"/>
    <property type="match status" value="1"/>
</dbReference>
<accession>A0AAN9JPV3</accession>
<comment type="similarity">
    <text evidence="2">Belongs to the 'GDSL' lipolytic enzyme family.</text>
</comment>
<evidence type="ECO:0000256" key="6">
    <source>
        <dbReference type="ARBA" id="ARBA00022963"/>
    </source>
</evidence>
<dbReference type="InterPro" id="IPR036514">
    <property type="entry name" value="SGNH_hydro_sf"/>
</dbReference>
<evidence type="ECO:0000256" key="3">
    <source>
        <dbReference type="ARBA" id="ARBA00022525"/>
    </source>
</evidence>
<dbReference type="EMBL" id="JAYKXN010000003">
    <property type="protein sequence ID" value="KAK7303038.1"/>
    <property type="molecule type" value="Genomic_DNA"/>
</dbReference>
<organism evidence="9 10">
    <name type="scientific">Clitoria ternatea</name>
    <name type="common">Butterfly pea</name>
    <dbReference type="NCBI Taxonomy" id="43366"/>
    <lineage>
        <taxon>Eukaryota</taxon>
        <taxon>Viridiplantae</taxon>
        <taxon>Streptophyta</taxon>
        <taxon>Embryophyta</taxon>
        <taxon>Tracheophyta</taxon>
        <taxon>Spermatophyta</taxon>
        <taxon>Magnoliopsida</taxon>
        <taxon>eudicotyledons</taxon>
        <taxon>Gunneridae</taxon>
        <taxon>Pentapetalae</taxon>
        <taxon>rosids</taxon>
        <taxon>fabids</taxon>
        <taxon>Fabales</taxon>
        <taxon>Fabaceae</taxon>
        <taxon>Papilionoideae</taxon>
        <taxon>50 kb inversion clade</taxon>
        <taxon>NPAAA clade</taxon>
        <taxon>indigoferoid/millettioid clade</taxon>
        <taxon>Phaseoleae</taxon>
        <taxon>Clitoria</taxon>
    </lineage>
</organism>
<name>A0AAN9JPV3_CLITE</name>
<evidence type="ECO:0000256" key="1">
    <source>
        <dbReference type="ARBA" id="ARBA00004613"/>
    </source>
</evidence>
<dbReference type="GO" id="GO:0005576">
    <property type="term" value="C:extracellular region"/>
    <property type="evidence" value="ECO:0007669"/>
    <property type="project" value="UniProtKB-SubCell"/>
</dbReference>
<evidence type="ECO:0000256" key="8">
    <source>
        <dbReference type="SAM" id="SignalP"/>
    </source>
</evidence>
<evidence type="ECO:0000256" key="4">
    <source>
        <dbReference type="ARBA" id="ARBA00022729"/>
    </source>
</evidence>
<dbReference type="InterPro" id="IPR001087">
    <property type="entry name" value="GDSL"/>
</dbReference>
<feature type="chain" id="PRO_5042964564" evidence="8">
    <location>
        <begin position="18"/>
        <end position="260"/>
    </location>
</feature>
<keyword evidence="5" id="KW-0378">Hydrolase</keyword>
<dbReference type="Proteomes" id="UP001359559">
    <property type="component" value="Unassembled WGS sequence"/>
</dbReference>